<dbReference type="Pfam" id="PF00076">
    <property type="entry name" value="RRM_1"/>
    <property type="match status" value="1"/>
</dbReference>
<proteinExistence type="predicted"/>
<dbReference type="InterPro" id="IPR000504">
    <property type="entry name" value="RRM_dom"/>
</dbReference>
<dbReference type="InterPro" id="IPR012677">
    <property type="entry name" value="Nucleotide-bd_a/b_plait_sf"/>
</dbReference>
<dbReference type="GO" id="GO:0003723">
    <property type="term" value="F:RNA binding"/>
    <property type="evidence" value="ECO:0007669"/>
    <property type="project" value="UniProtKB-UniRule"/>
</dbReference>
<dbReference type="SMART" id="SM00360">
    <property type="entry name" value="RRM"/>
    <property type="match status" value="1"/>
</dbReference>
<evidence type="ECO:0000313" key="7">
    <source>
        <dbReference type="Proteomes" id="UP000434957"/>
    </source>
</evidence>
<dbReference type="SUPFAM" id="SSF54928">
    <property type="entry name" value="RNA-binding domain, RBD"/>
    <property type="match status" value="1"/>
</dbReference>
<dbReference type="EMBL" id="QXFV01001520">
    <property type="protein sequence ID" value="KAE9003933.1"/>
    <property type="molecule type" value="Genomic_DNA"/>
</dbReference>
<evidence type="ECO:0000259" key="3">
    <source>
        <dbReference type="PROSITE" id="PS50102"/>
    </source>
</evidence>
<feature type="domain" description="RRM" evidence="3">
    <location>
        <begin position="10"/>
        <end position="88"/>
    </location>
</feature>
<feature type="compositionally biased region" description="Basic and acidic residues" evidence="2">
    <location>
        <begin position="89"/>
        <end position="98"/>
    </location>
</feature>
<dbReference type="EMBL" id="QXFT01002132">
    <property type="protein sequence ID" value="KAE9303362.1"/>
    <property type="molecule type" value="Genomic_DNA"/>
</dbReference>
<name>A0A6A3KJM9_9STRA</name>
<reference evidence="4 6" key="1">
    <citation type="submission" date="2018-09" db="EMBL/GenBank/DDBJ databases">
        <title>Genomic investigation of the strawberry pathogen Phytophthora fragariae indicates pathogenicity is determined by transcriptional variation in three key races.</title>
        <authorList>
            <person name="Adams T.M."/>
            <person name="Armitage A.D."/>
            <person name="Sobczyk M.K."/>
            <person name="Bates H.J."/>
            <person name="Dunwell J.M."/>
            <person name="Nellist C.F."/>
            <person name="Harrison R.J."/>
        </authorList>
    </citation>
    <scope>NUCLEOTIDE SEQUENCE [LARGE SCALE GENOMIC DNA]</scope>
    <source>
        <strain evidence="4 6">SCRP249</strain>
        <strain evidence="5 7">SCRP333</strain>
    </source>
</reference>
<keyword evidence="7" id="KW-1185">Reference proteome</keyword>
<keyword evidence="1" id="KW-0694">RNA-binding</keyword>
<evidence type="ECO:0000313" key="6">
    <source>
        <dbReference type="Proteomes" id="UP000429607"/>
    </source>
</evidence>
<accession>A0A6A3KJM9</accession>
<evidence type="ECO:0000313" key="5">
    <source>
        <dbReference type="EMBL" id="KAE9303362.1"/>
    </source>
</evidence>
<dbReference type="PANTHER" id="PTHR48034">
    <property type="entry name" value="TRANSFORMER-2 SEX-DETERMINING PROTEIN-RELATED"/>
    <property type="match status" value="1"/>
</dbReference>
<feature type="region of interest" description="Disordered" evidence="2">
    <location>
        <begin position="86"/>
        <end position="201"/>
    </location>
</feature>
<dbReference type="CDD" id="cd12311">
    <property type="entry name" value="RRM_SRSF2_SRSF8"/>
    <property type="match status" value="1"/>
</dbReference>
<dbReference type="InterPro" id="IPR050441">
    <property type="entry name" value="RBM"/>
</dbReference>
<dbReference type="AlphaFoldDB" id="A0A6A3KJM9"/>
<dbReference type="Proteomes" id="UP000434957">
    <property type="component" value="Unassembled WGS sequence"/>
</dbReference>
<comment type="caution">
    <text evidence="4">The sequence shown here is derived from an EMBL/GenBank/DDBJ whole genome shotgun (WGS) entry which is preliminary data.</text>
</comment>
<feature type="compositionally biased region" description="Gly residues" evidence="2">
    <location>
        <begin position="103"/>
        <end position="139"/>
    </location>
</feature>
<dbReference type="PROSITE" id="PS50102">
    <property type="entry name" value="RRM"/>
    <property type="match status" value="1"/>
</dbReference>
<dbReference type="InterPro" id="IPR035979">
    <property type="entry name" value="RBD_domain_sf"/>
</dbReference>
<dbReference type="Gene3D" id="3.30.70.330">
    <property type="match status" value="1"/>
</dbReference>
<feature type="compositionally biased region" description="Basic residues" evidence="2">
    <location>
        <begin position="182"/>
        <end position="191"/>
    </location>
</feature>
<dbReference type="Proteomes" id="UP000429607">
    <property type="component" value="Unassembled WGS sequence"/>
</dbReference>
<protein>
    <recommendedName>
        <fullName evidence="3">RRM domain-containing protein</fullName>
    </recommendedName>
</protein>
<organism evidence="4 6">
    <name type="scientific">Phytophthora rubi</name>
    <dbReference type="NCBI Taxonomy" id="129364"/>
    <lineage>
        <taxon>Eukaryota</taxon>
        <taxon>Sar</taxon>
        <taxon>Stramenopiles</taxon>
        <taxon>Oomycota</taxon>
        <taxon>Peronosporomycetes</taxon>
        <taxon>Peronosporales</taxon>
        <taxon>Peronosporaceae</taxon>
        <taxon>Phytophthora</taxon>
    </lineage>
</organism>
<feature type="compositionally biased region" description="Basic and acidic residues" evidence="2">
    <location>
        <begin position="140"/>
        <end position="160"/>
    </location>
</feature>
<sequence>MAPPNVDSMFTLKVDNVPFQIGSDELRDLFSKFGEIGDVYIPRARDSNESRGFAFVRFMEKRDAEDAIDGMEGQDFQGRDLRVQFAKQRRPDNPREFYSRSGGASGGGGGDRYGGGGDRYGGGGDRYGGGGDRYGGGGDRYGDDRGRSSRYGDDRRDDRPRRRSPDRRERGGSSAGRDRSRSPRPRSRSPRRSASPPPRRD</sequence>
<evidence type="ECO:0000313" key="4">
    <source>
        <dbReference type="EMBL" id="KAE9003933.1"/>
    </source>
</evidence>
<gene>
    <name evidence="4" type="ORF">PR001_g17847</name>
    <name evidence="5" type="ORF">PR003_g22028</name>
</gene>
<feature type="compositionally biased region" description="Basic and acidic residues" evidence="2">
    <location>
        <begin position="166"/>
        <end position="181"/>
    </location>
</feature>
<evidence type="ECO:0000256" key="1">
    <source>
        <dbReference type="PROSITE-ProRule" id="PRU00176"/>
    </source>
</evidence>
<evidence type="ECO:0000256" key="2">
    <source>
        <dbReference type="SAM" id="MobiDB-lite"/>
    </source>
</evidence>